<feature type="transmembrane region" description="Helical" evidence="1">
    <location>
        <begin position="35"/>
        <end position="54"/>
    </location>
</feature>
<proteinExistence type="predicted"/>
<comment type="caution">
    <text evidence="2">The sequence shown here is derived from an EMBL/GenBank/DDBJ whole genome shotgun (WGS) entry which is preliminary data.</text>
</comment>
<name>A0A560W9W8_9MICO</name>
<feature type="transmembrane region" description="Helical" evidence="1">
    <location>
        <begin position="12"/>
        <end position="29"/>
    </location>
</feature>
<evidence type="ECO:0000313" key="2">
    <source>
        <dbReference type="EMBL" id="TWD14402.1"/>
    </source>
</evidence>
<feature type="transmembrane region" description="Helical" evidence="1">
    <location>
        <begin position="61"/>
        <end position="81"/>
    </location>
</feature>
<reference evidence="2 3" key="1">
    <citation type="submission" date="2019-06" db="EMBL/GenBank/DDBJ databases">
        <title>Sequencing the genomes of 1000 actinobacteria strains.</title>
        <authorList>
            <person name="Klenk H.-P."/>
        </authorList>
    </citation>
    <scope>NUCLEOTIDE SEQUENCE [LARGE SCALE GENOMIC DNA]</scope>
    <source>
        <strain evidence="2 3">DSM 18935</strain>
    </source>
</reference>
<feature type="transmembrane region" description="Helical" evidence="1">
    <location>
        <begin position="112"/>
        <end position="131"/>
    </location>
</feature>
<keyword evidence="1" id="KW-0472">Membrane</keyword>
<keyword evidence="3" id="KW-1185">Reference proteome</keyword>
<dbReference type="RefSeq" id="WP_144857277.1">
    <property type="nucleotide sequence ID" value="NZ_BAAAYT010000005.1"/>
</dbReference>
<keyword evidence="1" id="KW-0812">Transmembrane</keyword>
<evidence type="ECO:0000313" key="3">
    <source>
        <dbReference type="Proteomes" id="UP000315628"/>
    </source>
</evidence>
<sequence length="184" mass="18580">MRIGTAPALRLLRSLVLVLTSIGAGLIAHDHAGGASPSGATLTGVAVLLLIPVLRLSRQAVSPAAAMAVLVLGQLGVHLSALTGGHHLDAAGGAHAHSMPAPLAVSPHDLGLSPQMLLGHVAVAAALAALWSRGEQILFALLERLGPPEIPVWTVASTPPATWHVQVAATLEPARLAQARAPPA</sequence>
<organism evidence="2 3">
    <name type="scientific">Marihabitans asiaticum</name>
    <dbReference type="NCBI Taxonomy" id="415218"/>
    <lineage>
        <taxon>Bacteria</taxon>
        <taxon>Bacillati</taxon>
        <taxon>Actinomycetota</taxon>
        <taxon>Actinomycetes</taxon>
        <taxon>Micrococcales</taxon>
        <taxon>Intrasporangiaceae</taxon>
        <taxon>Marihabitans</taxon>
    </lineage>
</organism>
<protein>
    <submittedName>
        <fullName evidence="2">Uncharacterized protein</fullName>
    </submittedName>
</protein>
<dbReference type="Proteomes" id="UP000315628">
    <property type="component" value="Unassembled WGS sequence"/>
</dbReference>
<evidence type="ECO:0000256" key="1">
    <source>
        <dbReference type="SAM" id="Phobius"/>
    </source>
</evidence>
<dbReference type="EMBL" id="VIUW01000003">
    <property type="protein sequence ID" value="TWD14402.1"/>
    <property type="molecule type" value="Genomic_DNA"/>
</dbReference>
<gene>
    <name evidence="2" type="ORF">FB557_1811</name>
</gene>
<dbReference type="AlphaFoldDB" id="A0A560W9W8"/>
<accession>A0A560W9W8</accession>
<keyword evidence="1" id="KW-1133">Transmembrane helix</keyword>